<reference evidence="1" key="1">
    <citation type="submission" date="2023-10" db="EMBL/GenBank/DDBJ databases">
        <authorList>
            <person name="Chen Y."/>
            <person name="Shah S."/>
            <person name="Dougan E. K."/>
            <person name="Thang M."/>
            <person name="Chan C."/>
        </authorList>
    </citation>
    <scope>NUCLEOTIDE SEQUENCE [LARGE SCALE GENOMIC DNA]</scope>
</reference>
<keyword evidence="2" id="KW-1185">Reference proteome</keyword>
<dbReference type="Proteomes" id="UP001189429">
    <property type="component" value="Unassembled WGS sequence"/>
</dbReference>
<organism evidence="1 2">
    <name type="scientific">Prorocentrum cordatum</name>
    <dbReference type="NCBI Taxonomy" id="2364126"/>
    <lineage>
        <taxon>Eukaryota</taxon>
        <taxon>Sar</taxon>
        <taxon>Alveolata</taxon>
        <taxon>Dinophyceae</taxon>
        <taxon>Prorocentrales</taxon>
        <taxon>Prorocentraceae</taxon>
        <taxon>Prorocentrum</taxon>
    </lineage>
</organism>
<feature type="non-terminal residue" evidence="1">
    <location>
        <position position="1"/>
    </location>
</feature>
<evidence type="ECO:0000313" key="1">
    <source>
        <dbReference type="EMBL" id="CAK0862462.1"/>
    </source>
</evidence>
<gene>
    <name evidence="1" type="ORF">PCOR1329_LOCUS50874</name>
</gene>
<evidence type="ECO:0000313" key="2">
    <source>
        <dbReference type="Proteomes" id="UP001189429"/>
    </source>
</evidence>
<name>A0ABN9UR32_9DINO</name>
<protein>
    <submittedName>
        <fullName evidence="1">Uncharacterized protein</fullName>
    </submittedName>
</protein>
<dbReference type="EMBL" id="CAUYUJ010016164">
    <property type="protein sequence ID" value="CAK0862462.1"/>
    <property type="molecule type" value="Genomic_DNA"/>
</dbReference>
<accession>A0ABN9UR32</accession>
<comment type="caution">
    <text evidence="1">The sequence shown here is derived from an EMBL/GenBank/DDBJ whole genome shotgun (WGS) entry which is preliminary data.</text>
</comment>
<sequence length="127" mass="14470">TFSLKAPGSRCLRGTIRAENLTLQLRCDRPQFAMDVQVRPPDFISTLEHMSKLKDYLLHLHESEVAQHRDESSRLRKDVITLRALVKKNFDDRTIEHTASDPLGSTWTCDSGALDVERVLTEPVVLD</sequence>
<proteinExistence type="predicted"/>